<evidence type="ECO:0000256" key="1">
    <source>
        <dbReference type="SAM" id="Phobius"/>
    </source>
</evidence>
<feature type="transmembrane region" description="Helical" evidence="1">
    <location>
        <begin position="6"/>
        <end position="29"/>
    </location>
</feature>
<organism evidence="2 3">
    <name type="scientific">Platanthera guangdongensis</name>
    <dbReference type="NCBI Taxonomy" id="2320717"/>
    <lineage>
        <taxon>Eukaryota</taxon>
        <taxon>Viridiplantae</taxon>
        <taxon>Streptophyta</taxon>
        <taxon>Embryophyta</taxon>
        <taxon>Tracheophyta</taxon>
        <taxon>Spermatophyta</taxon>
        <taxon>Magnoliopsida</taxon>
        <taxon>Liliopsida</taxon>
        <taxon>Asparagales</taxon>
        <taxon>Orchidaceae</taxon>
        <taxon>Orchidoideae</taxon>
        <taxon>Orchideae</taxon>
        <taxon>Orchidinae</taxon>
        <taxon>Platanthera</taxon>
    </lineage>
</organism>
<accession>A0ABR2MFY1</accession>
<evidence type="ECO:0000313" key="2">
    <source>
        <dbReference type="EMBL" id="KAK8962494.1"/>
    </source>
</evidence>
<evidence type="ECO:0000313" key="3">
    <source>
        <dbReference type="Proteomes" id="UP001412067"/>
    </source>
</evidence>
<name>A0ABR2MFY1_9ASPA</name>
<gene>
    <name evidence="2" type="ORF">KSP40_PGU002552</name>
</gene>
<proteinExistence type="predicted"/>
<reference evidence="2 3" key="1">
    <citation type="journal article" date="2022" name="Nat. Plants">
        <title>Genomes of leafy and leafless Platanthera orchids illuminate the evolution of mycoheterotrophy.</title>
        <authorList>
            <person name="Li M.H."/>
            <person name="Liu K.W."/>
            <person name="Li Z."/>
            <person name="Lu H.C."/>
            <person name="Ye Q.L."/>
            <person name="Zhang D."/>
            <person name="Wang J.Y."/>
            <person name="Li Y.F."/>
            <person name="Zhong Z.M."/>
            <person name="Liu X."/>
            <person name="Yu X."/>
            <person name="Liu D.K."/>
            <person name="Tu X.D."/>
            <person name="Liu B."/>
            <person name="Hao Y."/>
            <person name="Liao X.Y."/>
            <person name="Jiang Y.T."/>
            <person name="Sun W.H."/>
            <person name="Chen J."/>
            <person name="Chen Y.Q."/>
            <person name="Ai Y."/>
            <person name="Zhai J.W."/>
            <person name="Wu S.S."/>
            <person name="Zhou Z."/>
            <person name="Hsiao Y.Y."/>
            <person name="Wu W.L."/>
            <person name="Chen Y.Y."/>
            <person name="Lin Y.F."/>
            <person name="Hsu J.L."/>
            <person name="Li C.Y."/>
            <person name="Wang Z.W."/>
            <person name="Zhao X."/>
            <person name="Zhong W.Y."/>
            <person name="Ma X.K."/>
            <person name="Ma L."/>
            <person name="Huang J."/>
            <person name="Chen G.Z."/>
            <person name="Huang M.Z."/>
            <person name="Huang L."/>
            <person name="Peng D.H."/>
            <person name="Luo Y.B."/>
            <person name="Zou S.Q."/>
            <person name="Chen S.P."/>
            <person name="Lan S."/>
            <person name="Tsai W.C."/>
            <person name="Van de Peer Y."/>
            <person name="Liu Z.J."/>
        </authorList>
    </citation>
    <scope>NUCLEOTIDE SEQUENCE [LARGE SCALE GENOMIC DNA]</scope>
    <source>
        <strain evidence="2">Lor288</strain>
    </source>
</reference>
<dbReference type="EMBL" id="JBBWWR010000008">
    <property type="protein sequence ID" value="KAK8962494.1"/>
    <property type="molecule type" value="Genomic_DNA"/>
</dbReference>
<keyword evidence="1" id="KW-0472">Membrane</keyword>
<dbReference type="Proteomes" id="UP001412067">
    <property type="component" value="Unassembled WGS sequence"/>
</dbReference>
<keyword evidence="1" id="KW-0812">Transmembrane</keyword>
<sequence length="120" mass="13334">MGIFVHAIPLLPVSFVFQFIGGNFPVRVFPFAELNGKIEEAKLPKKKTFMGFLILRITSLIAGLISLSDSKHSSVSPTHRERLQLLISVACTASDLPRKIGASDFYLISSLQDAQEEHEY</sequence>
<keyword evidence="1" id="KW-1133">Transmembrane helix</keyword>
<feature type="transmembrane region" description="Helical" evidence="1">
    <location>
        <begin position="49"/>
        <end position="67"/>
    </location>
</feature>
<comment type="caution">
    <text evidence="2">The sequence shown here is derived from an EMBL/GenBank/DDBJ whole genome shotgun (WGS) entry which is preliminary data.</text>
</comment>
<protein>
    <submittedName>
        <fullName evidence="2">Uncharacterized protein</fullName>
    </submittedName>
</protein>
<keyword evidence="3" id="KW-1185">Reference proteome</keyword>